<evidence type="ECO:0000256" key="1">
    <source>
        <dbReference type="ARBA" id="ARBA00009121"/>
    </source>
</evidence>
<dbReference type="GO" id="GO:0008061">
    <property type="term" value="F:chitin binding"/>
    <property type="evidence" value="ECO:0007669"/>
    <property type="project" value="InterPro"/>
</dbReference>
<keyword evidence="4" id="KW-0119">Carbohydrate metabolism</keyword>
<dbReference type="GO" id="GO:0030246">
    <property type="term" value="F:carbohydrate binding"/>
    <property type="evidence" value="ECO:0007669"/>
    <property type="project" value="InterPro"/>
</dbReference>
<dbReference type="InterPro" id="IPR001223">
    <property type="entry name" value="Glyco_hydro18_cat"/>
</dbReference>
<dbReference type="InterPro" id="IPR011583">
    <property type="entry name" value="Chitinase_II/V-like_cat"/>
</dbReference>
<dbReference type="STRING" id="1227454.C446_01001"/>
<dbReference type="RefSeq" id="WP_006671173.1">
    <property type="nucleotide sequence ID" value="NZ_AOMA01000007.1"/>
</dbReference>
<dbReference type="CDD" id="cd12215">
    <property type="entry name" value="ChiC_BD"/>
    <property type="match status" value="1"/>
</dbReference>
<dbReference type="SMART" id="SM00089">
    <property type="entry name" value="PKD"/>
    <property type="match status" value="1"/>
</dbReference>
<dbReference type="SMART" id="SM00495">
    <property type="entry name" value="ChtBD3"/>
    <property type="match status" value="1"/>
</dbReference>
<dbReference type="SUPFAM" id="SSF49299">
    <property type="entry name" value="PKD domain"/>
    <property type="match status" value="1"/>
</dbReference>
<dbReference type="PATRIC" id="fig|1227454.3.peg.196"/>
<organism evidence="9 10">
    <name type="scientific">Halobiforma nitratireducens JCM 10879</name>
    <dbReference type="NCBI Taxonomy" id="1227454"/>
    <lineage>
        <taxon>Archaea</taxon>
        <taxon>Methanobacteriati</taxon>
        <taxon>Methanobacteriota</taxon>
        <taxon>Stenosarchaea group</taxon>
        <taxon>Halobacteria</taxon>
        <taxon>Halobacteriales</taxon>
        <taxon>Natrialbaceae</taxon>
        <taxon>Halobiforma</taxon>
    </lineage>
</organism>
<reference evidence="9 10" key="1">
    <citation type="journal article" date="2014" name="PLoS Genet.">
        <title>Phylogenetically driven sequencing of extremely halophilic archaea reveals strategies for static and dynamic osmo-response.</title>
        <authorList>
            <person name="Becker E.A."/>
            <person name="Seitzer P.M."/>
            <person name="Tritt A."/>
            <person name="Larsen D."/>
            <person name="Krusor M."/>
            <person name="Yao A.I."/>
            <person name="Wu D."/>
            <person name="Madern D."/>
            <person name="Eisen J.A."/>
            <person name="Darling A.E."/>
            <person name="Facciotti M.T."/>
        </authorList>
    </citation>
    <scope>NUCLEOTIDE SEQUENCE [LARGE SCALE GENOMIC DNA]</scope>
    <source>
        <strain evidence="9 10">JCM 10879</strain>
    </source>
</reference>
<dbReference type="SUPFAM" id="SSF51055">
    <property type="entry name" value="Carbohydrate binding domain"/>
    <property type="match status" value="1"/>
</dbReference>
<dbReference type="Pfam" id="PF02839">
    <property type="entry name" value="CBM_5_12"/>
    <property type="match status" value="1"/>
</dbReference>
<keyword evidence="2 9" id="KW-0378">Hydrolase</keyword>
<dbReference type="PROSITE" id="PS51910">
    <property type="entry name" value="GH18_2"/>
    <property type="match status" value="1"/>
</dbReference>
<dbReference type="PROSITE" id="PS50093">
    <property type="entry name" value="PKD"/>
    <property type="match status" value="1"/>
</dbReference>
<dbReference type="Pfam" id="PF18911">
    <property type="entry name" value="PKD_4"/>
    <property type="match status" value="1"/>
</dbReference>
<dbReference type="SUPFAM" id="SSF54556">
    <property type="entry name" value="Chitinase insertion domain"/>
    <property type="match status" value="1"/>
</dbReference>
<dbReference type="PROSITE" id="PS01095">
    <property type="entry name" value="GH18_1"/>
    <property type="match status" value="1"/>
</dbReference>
<evidence type="ECO:0000256" key="5">
    <source>
        <dbReference type="ARBA" id="ARBA00023295"/>
    </source>
</evidence>
<gene>
    <name evidence="9" type="ORF">C446_01001</name>
</gene>
<dbReference type="InterPro" id="IPR001579">
    <property type="entry name" value="Glyco_hydro_18_chit_AS"/>
</dbReference>
<dbReference type="Gene3D" id="2.60.40.10">
    <property type="entry name" value="Immunoglobulins"/>
    <property type="match status" value="1"/>
</dbReference>
<dbReference type="SUPFAM" id="SSF51445">
    <property type="entry name" value="(Trans)glycosidases"/>
    <property type="match status" value="1"/>
</dbReference>
<evidence type="ECO:0000256" key="4">
    <source>
        <dbReference type="ARBA" id="ARBA00023277"/>
    </source>
</evidence>
<dbReference type="PANTHER" id="PTHR11177">
    <property type="entry name" value="CHITINASE"/>
    <property type="match status" value="1"/>
</dbReference>
<dbReference type="InterPro" id="IPR036573">
    <property type="entry name" value="CBM_sf_5/12"/>
</dbReference>
<dbReference type="GO" id="GO:0005576">
    <property type="term" value="C:extracellular region"/>
    <property type="evidence" value="ECO:0007669"/>
    <property type="project" value="InterPro"/>
</dbReference>
<dbReference type="Gene3D" id="3.10.50.10">
    <property type="match status" value="1"/>
</dbReference>
<proteinExistence type="inferred from homology"/>
<evidence type="ECO:0000259" key="7">
    <source>
        <dbReference type="PROSITE" id="PS50093"/>
    </source>
</evidence>
<dbReference type="EMBL" id="AOMA01000007">
    <property type="protein sequence ID" value="EMA46579.1"/>
    <property type="molecule type" value="Genomic_DNA"/>
</dbReference>
<keyword evidence="3" id="KW-0624">Polysaccharide degradation</keyword>
<dbReference type="GO" id="GO:0005975">
    <property type="term" value="P:carbohydrate metabolic process"/>
    <property type="evidence" value="ECO:0007669"/>
    <property type="project" value="InterPro"/>
</dbReference>
<comment type="caution">
    <text evidence="9">The sequence shown here is derived from an EMBL/GenBank/DDBJ whole genome shotgun (WGS) entry which is preliminary data.</text>
</comment>
<evidence type="ECO:0000256" key="3">
    <source>
        <dbReference type="ARBA" id="ARBA00023024"/>
    </source>
</evidence>
<feature type="region of interest" description="Disordered" evidence="6">
    <location>
        <begin position="64"/>
        <end position="97"/>
    </location>
</feature>
<dbReference type="InterPro" id="IPR017853">
    <property type="entry name" value="GH"/>
</dbReference>
<dbReference type="GO" id="GO:0004553">
    <property type="term" value="F:hydrolase activity, hydrolyzing O-glycosyl compounds"/>
    <property type="evidence" value="ECO:0007669"/>
    <property type="project" value="InterPro"/>
</dbReference>
<dbReference type="Gene3D" id="2.10.10.20">
    <property type="entry name" value="Carbohydrate-binding module superfamily 5/12"/>
    <property type="match status" value="1"/>
</dbReference>
<dbReference type="Gene3D" id="3.20.20.80">
    <property type="entry name" value="Glycosidases"/>
    <property type="match status" value="1"/>
</dbReference>
<dbReference type="InterPro" id="IPR006311">
    <property type="entry name" value="TAT_signal"/>
</dbReference>
<evidence type="ECO:0000259" key="8">
    <source>
        <dbReference type="PROSITE" id="PS51910"/>
    </source>
</evidence>
<feature type="compositionally biased region" description="Acidic residues" evidence="6">
    <location>
        <begin position="76"/>
        <end position="97"/>
    </location>
</feature>
<sequence length="610" mass="68112">MKRTRRNVLSNATKLSALLAGIGASGAVAAEGNEYPEWDPETVYTSGDRVIYEGYVWEAQWWTRGNEPGEGGEWGPWEEIEEHDDDDDEDEDEDEDELTARFTVSDQFPAPGEEIEFDASDSEGEIDSYEWEFEDGTTASGDVVTRSFDEGQYDVTLTVEGADGETDTDSIRITAGRPSSDEKRVVAYYRQWAQYDRDYVPADIPYDQVTHVQYAFARPESDGSVTLVGDSHGQQAFWGEEDWQGVEGGTFAEFAEERDDTKFVLSIGGWGDSRYFSDAALTQESREQFAEDCIEWIERGNLDGIDIDWEFPGGGGCTSEDADEPASVCPSDGNIVREGDQERFTLLCETVRERLDEHAQEVGRDEPYELTAAVSANPEVVEGIEDGNDGLEHERLSEVLDFVLVMTFDYAGVWSETTRHHAPLKANPDDPFDDADSWNAEYALQYWEQQGWDPDQINMAVPFYGRSWDGVQPPEDAVGTGEDDGLFQAFEGDGSDASMDGSYPSPPGQPGSQLGGVFEWFDLEGDGRGGSNSVDLESDDWEVYFDEDAVAAWAWNSDSREMISYESQESMEAKMQWLRDSPYGGTMLWAIGGDTYEEELIDTLWTNLNG</sequence>
<dbReference type="InterPro" id="IPR035986">
    <property type="entry name" value="PKD_dom_sf"/>
</dbReference>
<keyword evidence="5" id="KW-0326">Glycosidase</keyword>
<dbReference type="Proteomes" id="UP000011607">
    <property type="component" value="Unassembled WGS sequence"/>
</dbReference>
<dbReference type="OrthoDB" id="8638at2157"/>
<name>M0MPD1_9EURY</name>
<feature type="domain" description="PKD" evidence="7">
    <location>
        <begin position="112"/>
        <end position="175"/>
    </location>
</feature>
<dbReference type="InterPro" id="IPR013783">
    <property type="entry name" value="Ig-like_fold"/>
</dbReference>
<dbReference type="PANTHER" id="PTHR11177:SF317">
    <property type="entry name" value="CHITINASE 12-RELATED"/>
    <property type="match status" value="1"/>
</dbReference>
<feature type="domain" description="GH18" evidence="8">
    <location>
        <begin position="183"/>
        <end position="610"/>
    </location>
</feature>
<dbReference type="eggNOG" id="arCOG07581">
    <property type="taxonomic scope" value="Archaea"/>
</dbReference>
<dbReference type="GO" id="GO:0006032">
    <property type="term" value="P:chitin catabolic process"/>
    <property type="evidence" value="ECO:0007669"/>
    <property type="project" value="UniProtKB-KW"/>
</dbReference>
<dbReference type="InterPro" id="IPR022409">
    <property type="entry name" value="PKD/Chitinase_dom"/>
</dbReference>
<dbReference type="PROSITE" id="PS51318">
    <property type="entry name" value="TAT"/>
    <property type="match status" value="1"/>
</dbReference>
<evidence type="ECO:0000313" key="10">
    <source>
        <dbReference type="Proteomes" id="UP000011607"/>
    </source>
</evidence>
<keyword evidence="10" id="KW-1185">Reference proteome</keyword>
<dbReference type="SMART" id="SM00636">
    <property type="entry name" value="Glyco_18"/>
    <property type="match status" value="1"/>
</dbReference>
<comment type="similarity">
    <text evidence="1">Belongs to the glycosyl hydrolase 18 family. Chitinase class II subfamily.</text>
</comment>
<protein>
    <submittedName>
        <fullName evidence="9">Glycoside hydrolase family protein</fullName>
    </submittedName>
</protein>
<dbReference type="InterPro" id="IPR000601">
    <property type="entry name" value="PKD_dom"/>
</dbReference>
<feature type="region of interest" description="Disordered" evidence="6">
    <location>
        <begin position="491"/>
        <end position="515"/>
    </location>
</feature>
<dbReference type="InterPro" id="IPR003610">
    <property type="entry name" value="CBM5/12"/>
</dbReference>
<evidence type="ECO:0000313" key="9">
    <source>
        <dbReference type="EMBL" id="EMA46579.1"/>
    </source>
</evidence>
<dbReference type="Pfam" id="PF00704">
    <property type="entry name" value="Glyco_hydro_18"/>
    <property type="match status" value="1"/>
</dbReference>
<dbReference type="InterPro" id="IPR029070">
    <property type="entry name" value="Chitinase_insertion_sf"/>
</dbReference>
<accession>M0MPD1</accession>
<evidence type="ECO:0000256" key="6">
    <source>
        <dbReference type="SAM" id="MobiDB-lite"/>
    </source>
</evidence>
<dbReference type="InterPro" id="IPR050314">
    <property type="entry name" value="Glycosyl_Hydrlase_18"/>
</dbReference>
<dbReference type="CDD" id="cd00146">
    <property type="entry name" value="PKD"/>
    <property type="match status" value="1"/>
</dbReference>
<keyword evidence="3" id="KW-0146">Chitin degradation</keyword>
<dbReference type="AlphaFoldDB" id="M0MPD1"/>
<evidence type="ECO:0000256" key="2">
    <source>
        <dbReference type="ARBA" id="ARBA00022801"/>
    </source>
</evidence>